<reference evidence="4" key="1">
    <citation type="submission" date="2021-01" db="EMBL/GenBank/DDBJ databases">
        <authorList>
            <person name="Corre E."/>
            <person name="Pelletier E."/>
            <person name="Niang G."/>
            <person name="Scheremetjew M."/>
            <person name="Finn R."/>
            <person name="Kale V."/>
            <person name="Holt S."/>
            <person name="Cochrane G."/>
            <person name="Meng A."/>
            <person name="Brown T."/>
            <person name="Cohen L."/>
        </authorList>
    </citation>
    <scope>NUCLEOTIDE SEQUENCE</scope>
    <source>
        <strain evidence="4">CCMP622</strain>
    </source>
</reference>
<feature type="region of interest" description="Disordered" evidence="1">
    <location>
        <begin position="1"/>
        <end position="32"/>
    </location>
</feature>
<keyword evidence="2" id="KW-1133">Transmembrane helix</keyword>
<feature type="compositionally biased region" description="Polar residues" evidence="1">
    <location>
        <begin position="8"/>
        <end position="21"/>
    </location>
</feature>
<feature type="compositionally biased region" description="Basic and acidic residues" evidence="1">
    <location>
        <begin position="145"/>
        <end position="159"/>
    </location>
</feature>
<name>A0A7S2TN67_9EUKA</name>
<feature type="domain" description="BAHCC1-like Tudor" evidence="3">
    <location>
        <begin position="331"/>
        <end position="385"/>
    </location>
</feature>
<keyword evidence="2" id="KW-0472">Membrane</keyword>
<evidence type="ECO:0000259" key="3">
    <source>
        <dbReference type="Pfam" id="PF21744"/>
    </source>
</evidence>
<dbReference type="SUPFAM" id="SSF63748">
    <property type="entry name" value="Tudor/PWWP/MBT"/>
    <property type="match status" value="1"/>
</dbReference>
<organism evidence="4">
    <name type="scientific">Lotharella oceanica</name>
    <dbReference type="NCBI Taxonomy" id="641309"/>
    <lineage>
        <taxon>Eukaryota</taxon>
        <taxon>Sar</taxon>
        <taxon>Rhizaria</taxon>
        <taxon>Cercozoa</taxon>
        <taxon>Chlorarachniophyceae</taxon>
        <taxon>Lotharella</taxon>
    </lineage>
</organism>
<protein>
    <recommendedName>
        <fullName evidence="3">BAHCC1-like Tudor domain-containing protein</fullName>
    </recommendedName>
</protein>
<dbReference type="InterPro" id="IPR048924">
    <property type="entry name" value="BAHCC1-like_Tudor"/>
</dbReference>
<dbReference type="Gene3D" id="2.30.30.140">
    <property type="match status" value="1"/>
</dbReference>
<feature type="transmembrane region" description="Helical" evidence="2">
    <location>
        <begin position="172"/>
        <end position="189"/>
    </location>
</feature>
<dbReference type="EMBL" id="HBHP01013408">
    <property type="protein sequence ID" value="CAD9760795.1"/>
    <property type="molecule type" value="Transcribed_RNA"/>
</dbReference>
<dbReference type="AlphaFoldDB" id="A0A7S2TN67"/>
<evidence type="ECO:0000256" key="1">
    <source>
        <dbReference type="SAM" id="MobiDB-lite"/>
    </source>
</evidence>
<sequence>MGGGKTHQGATATATDTTNPKSDSDWNERDSEETCSQKRCCIKQRLVKAFSFLKSEWRKEEDSEKTCSSFLPWALPPLLLLLPFTGCFLKMLIFASCFSMLACLVASFFSMLAGIITKSVPKCIHGMKIIRKWCAEDCGIDVPKKESAPSCDEPSRKEPPSAGKRKSKLRKIRHFGVLILSVLAVYALSRGFSPAAVPLSDGTMGSTVEAALTIDDLNVFHDNQVELANIYSHLANTQHKLVSQQHAAVERLVLMGEQINKLTDRLHRAEMRLREKEEAIAAQHAVIEEFLLMGEHLEGRLELAERRLSGRDDSVRTTVKDRDSIDANKQSVGRRVQAMWSNGKYYPGVTTDVKIAANRKALYYVEFDDGDRAWIEGTKIQLIPDRA</sequence>
<proteinExistence type="predicted"/>
<feature type="transmembrane region" description="Helical" evidence="2">
    <location>
        <begin position="91"/>
        <end position="117"/>
    </location>
</feature>
<evidence type="ECO:0000313" key="4">
    <source>
        <dbReference type="EMBL" id="CAD9760795.1"/>
    </source>
</evidence>
<evidence type="ECO:0000256" key="2">
    <source>
        <dbReference type="SAM" id="Phobius"/>
    </source>
</evidence>
<feature type="region of interest" description="Disordered" evidence="1">
    <location>
        <begin position="145"/>
        <end position="167"/>
    </location>
</feature>
<accession>A0A7S2TN67</accession>
<gene>
    <name evidence="4" type="ORF">LSP00402_LOCUS8349</name>
</gene>
<dbReference type="Pfam" id="PF21744">
    <property type="entry name" value="BAHCC1-like_Tudor"/>
    <property type="match status" value="1"/>
</dbReference>
<keyword evidence="2" id="KW-0812">Transmembrane</keyword>